<dbReference type="RefSeq" id="XP_070425360.1">
    <property type="nucleotide sequence ID" value="XM_070569259.1"/>
</dbReference>
<dbReference type="PANTHER" id="PTHR21312">
    <property type="entry name" value="SERINE PROTEASE INHIBITOR"/>
    <property type="match status" value="1"/>
</dbReference>
<dbReference type="Proteomes" id="UP001652662">
    <property type="component" value="Chromosome 13"/>
</dbReference>
<gene>
    <name evidence="3" type="primary">LOC103565521</name>
</gene>
<reference evidence="3" key="1">
    <citation type="submission" date="2025-08" db="UniProtKB">
        <authorList>
            <consortium name="RefSeq"/>
        </authorList>
    </citation>
    <scope>IDENTIFICATION</scope>
    <source>
        <tissue evidence="3">Blood</tissue>
    </source>
</reference>
<organism evidence="2 3">
    <name type="scientific">Equus przewalskii</name>
    <name type="common">Przewalski's horse</name>
    <name type="synonym">Equus caballus przewalskii</name>
    <dbReference type="NCBI Taxonomy" id="9798"/>
    <lineage>
        <taxon>Eukaryota</taxon>
        <taxon>Metazoa</taxon>
        <taxon>Chordata</taxon>
        <taxon>Craniata</taxon>
        <taxon>Vertebrata</taxon>
        <taxon>Euteleostomi</taxon>
        <taxon>Mammalia</taxon>
        <taxon>Eutheria</taxon>
        <taxon>Laurasiatheria</taxon>
        <taxon>Perissodactyla</taxon>
        <taxon>Equidae</taxon>
        <taxon>Equus</taxon>
    </lineage>
</organism>
<evidence type="ECO:0000259" key="1">
    <source>
        <dbReference type="PROSITE" id="PS51465"/>
    </source>
</evidence>
<protein>
    <submittedName>
        <fullName evidence="3">Uncharacterized protein isoform X1</fullName>
    </submittedName>
</protein>
<dbReference type="PROSITE" id="PS51465">
    <property type="entry name" value="KAZAL_2"/>
    <property type="match status" value="1"/>
</dbReference>
<proteinExistence type="predicted"/>
<dbReference type="InterPro" id="IPR036058">
    <property type="entry name" value="Kazal_dom_sf"/>
</dbReference>
<dbReference type="PANTHER" id="PTHR21312:SF30">
    <property type="entry name" value="SERINE PROTEASE INHIBITOR KAZAL-TYPE 11-RELATED"/>
    <property type="match status" value="1"/>
</dbReference>
<dbReference type="SUPFAM" id="SSF100895">
    <property type="entry name" value="Kazal-type serine protease inhibitors"/>
    <property type="match status" value="1"/>
</dbReference>
<evidence type="ECO:0000313" key="2">
    <source>
        <dbReference type="Proteomes" id="UP001652662"/>
    </source>
</evidence>
<accession>A0ABM4KB01</accession>
<evidence type="ECO:0000313" key="3">
    <source>
        <dbReference type="RefSeq" id="XP_070425360.1"/>
    </source>
</evidence>
<sequence>MVTADFLLKLHRPVAFTVIPLCSGLYRQLDFPNQDLPFLKDQGKSMEYKPSGRTQNTSVSYLPGGICLTPREVFTNRSIKEARQLGGCGWEEEVNKLGTVRGGVGLAPHGLLCFRPDKMSFFSSWMKAIFIIVLLFPLHSETALLSPGTAPDCHVYKDRLHLCNRERKLICATNGQTYRNPCIFCRERIASRGRFDFTRYGAC</sequence>
<keyword evidence="2" id="KW-1185">Reference proteome</keyword>
<dbReference type="Pfam" id="PF00050">
    <property type="entry name" value="Kazal_1"/>
    <property type="match status" value="1"/>
</dbReference>
<dbReference type="InterPro" id="IPR002350">
    <property type="entry name" value="Kazal_dom"/>
</dbReference>
<name>A0ABM4KB01_EQUPR</name>
<dbReference type="PROSITE" id="PS00282">
    <property type="entry name" value="KAZAL_1"/>
    <property type="match status" value="1"/>
</dbReference>
<dbReference type="SMART" id="SM00280">
    <property type="entry name" value="KAZAL"/>
    <property type="match status" value="1"/>
</dbReference>
<feature type="domain" description="Kazal-like" evidence="1">
    <location>
        <begin position="147"/>
        <end position="203"/>
    </location>
</feature>
<dbReference type="Gene3D" id="3.30.60.30">
    <property type="match status" value="1"/>
</dbReference>
<dbReference type="GeneID" id="103565521"/>